<dbReference type="SUPFAM" id="SSF82171">
    <property type="entry name" value="DPP6 N-terminal domain-like"/>
    <property type="match status" value="1"/>
</dbReference>
<accession>A0ABW3N629</accession>
<sequence>MGNTHKIIIFLLVTFLFESSINGQIQQSLKVASESEIDVKTYSGIISERYANGSPSLWKTVINGKSNGLWLEWYPNGNVRYRAYWKNSKGHGKWEYFYPNGQLQSESFYINDIAQGLFKAYHKNGQLKTDAVFLNGKKHGIELTYDVTGLLISRKRFENGEQLIDEPTIFQEGIISESNGNEWGITFTPDGYTAYFTRRDLDNGTKRIYTTSKTKNGWQKPTIASFSTDEDEAAFINNDGSKFYFASYRPLPNGNTTTKMDMNIWVMDKTNNSWSEPKPLSNVINKSMKENNAWPANYEAGPATDANGNLYYWTKGTRSEGTNLYFSELKKNGDYTKPLELLPPSSHTNYDTAPQLSPDGNILVFSSDNRNDGYGGSDIYYSLKTDSGWSTPINLGPVINSSQSDGFPSFSPEGKYFFFSSNRGDTKDDNGERIWNIYYIETKYLMIKNN</sequence>
<dbReference type="Pfam" id="PF07661">
    <property type="entry name" value="MORN_2"/>
    <property type="match status" value="3"/>
</dbReference>
<dbReference type="EMBL" id="JBHTJL010000008">
    <property type="protein sequence ID" value="MFD1062085.1"/>
    <property type="molecule type" value="Genomic_DNA"/>
</dbReference>
<evidence type="ECO:0000313" key="1">
    <source>
        <dbReference type="EMBL" id="MFD1062085.1"/>
    </source>
</evidence>
<dbReference type="Proteomes" id="UP001597013">
    <property type="component" value="Unassembled WGS sequence"/>
</dbReference>
<dbReference type="Gene3D" id="2.120.10.30">
    <property type="entry name" value="TolB, C-terminal domain"/>
    <property type="match status" value="1"/>
</dbReference>
<comment type="caution">
    <text evidence="1">The sequence shown here is derived from an EMBL/GenBank/DDBJ whole genome shotgun (WGS) entry which is preliminary data.</text>
</comment>
<dbReference type="InterPro" id="IPR011652">
    <property type="entry name" value="MORN_2"/>
</dbReference>
<name>A0ABW3N629_9FLAO</name>
<dbReference type="InterPro" id="IPR011659">
    <property type="entry name" value="WD40"/>
</dbReference>
<dbReference type="SUPFAM" id="SSF82185">
    <property type="entry name" value="Histone H3 K4-specific methyltransferase SET7/9 N-terminal domain"/>
    <property type="match status" value="1"/>
</dbReference>
<protein>
    <recommendedName>
        <fullName evidence="3">WD40 repeat protein</fullName>
    </recommendedName>
</protein>
<organism evidence="1 2">
    <name type="scientific">Winogradskyella litorisediminis</name>
    <dbReference type="NCBI Taxonomy" id="1156618"/>
    <lineage>
        <taxon>Bacteria</taxon>
        <taxon>Pseudomonadati</taxon>
        <taxon>Bacteroidota</taxon>
        <taxon>Flavobacteriia</taxon>
        <taxon>Flavobacteriales</taxon>
        <taxon>Flavobacteriaceae</taxon>
        <taxon>Winogradskyella</taxon>
    </lineage>
</organism>
<keyword evidence="2" id="KW-1185">Reference proteome</keyword>
<evidence type="ECO:0000313" key="2">
    <source>
        <dbReference type="Proteomes" id="UP001597013"/>
    </source>
</evidence>
<dbReference type="RefSeq" id="WP_386127617.1">
    <property type="nucleotide sequence ID" value="NZ_JBHTJL010000008.1"/>
</dbReference>
<evidence type="ECO:0008006" key="3">
    <source>
        <dbReference type="Google" id="ProtNLM"/>
    </source>
</evidence>
<dbReference type="Pfam" id="PF07676">
    <property type="entry name" value="PD40"/>
    <property type="match status" value="4"/>
</dbReference>
<proteinExistence type="predicted"/>
<gene>
    <name evidence="1" type="ORF">ACFQ1Q_02405</name>
</gene>
<dbReference type="InterPro" id="IPR011042">
    <property type="entry name" value="6-blade_b-propeller_TolB-like"/>
</dbReference>
<dbReference type="Gene3D" id="3.90.930.1">
    <property type="match status" value="1"/>
</dbReference>
<reference evidence="2" key="1">
    <citation type="journal article" date="2019" name="Int. J. Syst. Evol. Microbiol.">
        <title>The Global Catalogue of Microorganisms (GCM) 10K type strain sequencing project: providing services to taxonomists for standard genome sequencing and annotation.</title>
        <authorList>
            <consortium name="The Broad Institute Genomics Platform"/>
            <consortium name="The Broad Institute Genome Sequencing Center for Infectious Disease"/>
            <person name="Wu L."/>
            <person name="Ma J."/>
        </authorList>
    </citation>
    <scope>NUCLEOTIDE SEQUENCE [LARGE SCALE GENOMIC DNA]</scope>
    <source>
        <strain evidence="2">CCUG 62215</strain>
    </source>
</reference>